<dbReference type="GO" id="GO:0006396">
    <property type="term" value="P:RNA processing"/>
    <property type="evidence" value="ECO:0007669"/>
    <property type="project" value="InterPro"/>
</dbReference>
<dbReference type="Gene3D" id="3.40.1280.10">
    <property type="match status" value="1"/>
</dbReference>
<dbReference type="CDD" id="cd18098">
    <property type="entry name" value="SpoU-like"/>
    <property type="match status" value="1"/>
</dbReference>
<name>A0A1I6Y5L7_9FLAO</name>
<protein>
    <submittedName>
        <fullName evidence="4">SpoU rRNA Methylase family protein</fullName>
    </submittedName>
</protein>
<evidence type="ECO:0000259" key="3">
    <source>
        <dbReference type="Pfam" id="PF00588"/>
    </source>
</evidence>
<keyword evidence="5" id="KW-1185">Reference proteome</keyword>
<dbReference type="Pfam" id="PF00588">
    <property type="entry name" value="SpoU_methylase"/>
    <property type="match status" value="1"/>
</dbReference>
<gene>
    <name evidence="4" type="ORF">SAMN05216474_0667</name>
</gene>
<dbReference type="EMBL" id="FPAS01000001">
    <property type="protein sequence ID" value="SFT45662.1"/>
    <property type="molecule type" value="Genomic_DNA"/>
</dbReference>
<sequence>MTGYCGIGIMRHKRDHNIGTLWRSAYILGASYIFTIGKSYKKQTSDVLKSWTKIPLFHYETFEDFKKHLPYDCRLIGIELDERATPLKEFVHPKRCVYLLGAEDNGLPPKVLDECHALIQLPGTNSLNVAVTGSIVLNDRVEKIPMKLP</sequence>
<keyword evidence="2" id="KW-0808">Transferase</keyword>
<feature type="domain" description="tRNA/rRNA methyltransferase SpoU type" evidence="3">
    <location>
        <begin position="13"/>
        <end position="137"/>
    </location>
</feature>
<dbReference type="InterPro" id="IPR001537">
    <property type="entry name" value="SpoU_MeTrfase"/>
</dbReference>
<organism evidence="4 5">
    <name type="scientific">Lishizhenia tianjinensis</name>
    <dbReference type="NCBI Taxonomy" id="477690"/>
    <lineage>
        <taxon>Bacteria</taxon>
        <taxon>Pseudomonadati</taxon>
        <taxon>Bacteroidota</taxon>
        <taxon>Flavobacteriia</taxon>
        <taxon>Flavobacteriales</taxon>
        <taxon>Crocinitomicaceae</taxon>
        <taxon>Lishizhenia</taxon>
    </lineage>
</organism>
<reference evidence="4 5" key="1">
    <citation type="submission" date="2016-10" db="EMBL/GenBank/DDBJ databases">
        <authorList>
            <person name="de Groot N.N."/>
        </authorList>
    </citation>
    <scope>NUCLEOTIDE SEQUENCE [LARGE SCALE GENOMIC DNA]</scope>
    <source>
        <strain evidence="4 5">CGMCC 1.7005</strain>
    </source>
</reference>
<dbReference type="PANTHER" id="PTHR43191:SF7">
    <property type="entry name" value="OBP33PEP LIKE PROTEIN"/>
    <property type="match status" value="1"/>
</dbReference>
<dbReference type="Proteomes" id="UP000236454">
    <property type="component" value="Unassembled WGS sequence"/>
</dbReference>
<dbReference type="GO" id="GO:0032259">
    <property type="term" value="P:methylation"/>
    <property type="evidence" value="ECO:0007669"/>
    <property type="project" value="UniProtKB-KW"/>
</dbReference>
<dbReference type="InterPro" id="IPR029028">
    <property type="entry name" value="Alpha/beta_knot_MTases"/>
</dbReference>
<dbReference type="PANTHER" id="PTHR43191">
    <property type="entry name" value="RRNA METHYLTRANSFERASE 3"/>
    <property type="match status" value="1"/>
</dbReference>
<evidence type="ECO:0000313" key="4">
    <source>
        <dbReference type="EMBL" id="SFT45662.1"/>
    </source>
</evidence>
<dbReference type="AlphaFoldDB" id="A0A1I6Y5L7"/>
<dbReference type="SUPFAM" id="SSF75217">
    <property type="entry name" value="alpha/beta knot"/>
    <property type="match status" value="1"/>
</dbReference>
<dbReference type="InterPro" id="IPR029026">
    <property type="entry name" value="tRNA_m1G_MTases_N"/>
</dbReference>
<dbReference type="InterPro" id="IPR051259">
    <property type="entry name" value="rRNA_Methyltransferase"/>
</dbReference>
<evidence type="ECO:0000313" key="5">
    <source>
        <dbReference type="Proteomes" id="UP000236454"/>
    </source>
</evidence>
<evidence type="ECO:0000256" key="1">
    <source>
        <dbReference type="ARBA" id="ARBA00022603"/>
    </source>
</evidence>
<accession>A0A1I6Y5L7</accession>
<dbReference type="STRING" id="477690.SAMN05216474_0667"/>
<keyword evidence="1 4" id="KW-0489">Methyltransferase</keyword>
<dbReference type="OrthoDB" id="4578643at2"/>
<evidence type="ECO:0000256" key="2">
    <source>
        <dbReference type="ARBA" id="ARBA00022679"/>
    </source>
</evidence>
<dbReference type="GO" id="GO:0003723">
    <property type="term" value="F:RNA binding"/>
    <property type="evidence" value="ECO:0007669"/>
    <property type="project" value="InterPro"/>
</dbReference>
<proteinExistence type="predicted"/>
<dbReference type="GO" id="GO:0008173">
    <property type="term" value="F:RNA methyltransferase activity"/>
    <property type="evidence" value="ECO:0007669"/>
    <property type="project" value="InterPro"/>
</dbReference>